<dbReference type="SMART" id="SM00448">
    <property type="entry name" value="REC"/>
    <property type="match status" value="1"/>
</dbReference>
<dbReference type="Gene3D" id="2.10.70.100">
    <property type="match status" value="1"/>
</dbReference>
<dbReference type="Gene3D" id="3.30.450.20">
    <property type="entry name" value="PAS domain"/>
    <property type="match status" value="5"/>
</dbReference>
<dbReference type="STRING" id="1322246.BN4_11968"/>
<dbReference type="PROSITE" id="PS50112">
    <property type="entry name" value="PAS"/>
    <property type="match status" value="4"/>
</dbReference>
<dbReference type="Pfam" id="PF13426">
    <property type="entry name" value="PAS_9"/>
    <property type="match status" value="4"/>
</dbReference>
<evidence type="ECO:0000256" key="11">
    <source>
        <dbReference type="ARBA" id="ARBA00023012"/>
    </source>
</evidence>
<keyword evidence="14" id="KW-0175">Coiled coil</keyword>
<evidence type="ECO:0000313" key="20">
    <source>
        <dbReference type="Proteomes" id="UP000011724"/>
    </source>
</evidence>
<dbReference type="SMART" id="SM00388">
    <property type="entry name" value="HisKA"/>
    <property type="match status" value="1"/>
</dbReference>
<evidence type="ECO:0000256" key="2">
    <source>
        <dbReference type="ARBA" id="ARBA00004370"/>
    </source>
</evidence>
<dbReference type="PROSITE" id="PS50109">
    <property type="entry name" value="HIS_KIN"/>
    <property type="match status" value="1"/>
</dbReference>
<dbReference type="CDD" id="cd16922">
    <property type="entry name" value="HATPase_EvgS-ArcB-TorS-like"/>
    <property type="match status" value="1"/>
</dbReference>
<dbReference type="InterPro" id="IPR036890">
    <property type="entry name" value="HATPase_C_sf"/>
</dbReference>
<accession>M1WWL5</accession>
<evidence type="ECO:0000256" key="8">
    <source>
        <dbReference type="ARBA" id="ARBA00022777"/>
    </source>
</evidence>
<dbReference type="Pfam" id="PF00072">
    <property type="entry name" value="Response_reg"/>
    <property type="match status" value="1"/>
</dbReference>
<keyword evidence="6" id="KW-0812">Transmembrane</keyword>
<dbReference type="InterPro" id="IPR013655">
    <property type="entry name" value="PAS_fold_3"/>
</dbReference>
<dbReference type="GO" id="GO:0000155">
    <property type="term" value="F:phosphorelay sensor kinase activity"/>
    <property type="evidence" value="ECO:0007669"/>
    <property type="project" value="InterPro"/>
</dbReference>
<evidence type="ECO:0000256" key="6">
    <source>
        <dbReference type="ARBA" id="ARBA00022692"/>
    </source>
</evidence>
<dbReference type="GO" id="GO:0005524">
    <property type="term" value="F:ATP binding"/>
    <property type="evidence" value="ECO:0007669"/>
    <property type="project" value="UniProtKB-KW"/>
</dbReference>
<dbReference type="InterPro" id="IPR003661">
    <property type="entry name" value="HisK_dim/P_dom"/>
</dbReference>
<feature type="domain" description="PAC" evidence="18">
    <location>
        <begin position="598"/>
        <end position="650"/>
    </location>
</feature>
<reference evidence="20" key="2">
    <citation type="journal article" date="2013" name="Stand. Genomic Sci.">
        <title>Complete genome sequence of Desulfocapsa sulfexigens, a marine deltaproteobacterium specialized in disproportionating inorganic sulfur compounds.</title>
        <authorList>
            <person name="Finster K.W."/>
            <person name="Kjeldsen K.U."/>
            <person name="Kube M."/>
            <person name="Reinhardt R."/>
            <person name="Mussmann M."/>
            <person name="Amann R."/>
            <person name="Schreiber L."/>
        </authorList>
    </citation>
    <scope>NUCLEOTIDE SEQUENCE [LARGE SCALE GENOMIC DNA]</scope>
    <source>
        <strain evidence="20">DSM 10523 / SB164P1</strain>
    </source>
</reference>
<comment type="subcellular location">
    <subcellularLocation>
        <location evidence="2">Membrane</location>
    </subcellularLocation>
</comment>
<dbReference type="SUPFAM" id="SSF55785">
    <property type="entry name" value="PYP-like sensor domain (PAS domain)"/>
    <property type="match status" value="5"/>
</dbReference>
<dbReference type="Pfam" id="PF08447">
    <property type="entry name" value="PAS_3"/>
    <property type="match status" value="1"/>
</dbReference>
<feature type="domain" description="PAS" evidence="17">
    <location>
        <begin position="22"/>
        <end position="92"/>
    </location>
</feature>
<name>M1WWL5_PSEP2</name>
<keyword evidence="20" id="KW-1185">Reference proteome</keyword>
<keyword evidence="8 19" id="KW-0418">Kinase</keyword>
<organism evidence="19 20">
    <name type="scientific">Pseudodesulfovibrio piezophilus (strain DSM 21447 / JCM 15486 / C1TLV30)</name>
    <name type="common">Desulfovibrio piezophilus</name>
    <dbReference type="NCBI Taxonomy" id="1322246"/>
    <lineage>
        <taxon>Bacteria</taxon>
        <taxon>Pseudomonadati</taxon>
        <taxon>Thermodesulfobacteriota</taxon>
        <taxon>Desulfovibrionia</taxon>
        <taxon>Desulfovibrionales</taxon>
        <taxon>Desulfovibrionaceae</taxon>
    </lineage>
</organism>
<dbReference type="KEGG" id="dpi:BN4_11968"/>
<keyword evidence="9" id="KW-0067">ATP-binding</keyword>
<dbReference type="SMART" id="SM00387">
    <property type="entry name" value="HATPase_c"/>
    <property type="match status" value="1"/>
</dbReference>
<dbReference type="Gene3D" id="1.10.287.130">
    <property type="match status" value="1"/>
</dbReference>
<dbReference type="SUPFAM" id="SSF55874">
    <property type="entry name" value="ATPase domain of HSP90 chaperone/DNA topoisomerase II/histidine kinase"/>
    <property type="match status" value="1"/>
</dbReference>
<dbReference type="InterPro" id="IPR005467">
    <property type="entry name" value="His_kinase_dom"/>
</dbReference>
<dbReference type="eggNOG" id="COG2205">
    <property type="taxonomic scope" value="Bacteria"/>
</dbReference>
<dbReference type="InterPro" id="IPR011006">
    <property type="entry name" value="CheY-like_superfamily"/>
</dbReference>
<feature type="domain" description="PAS" evidence="17">
    <location>
        <begin position="407"/>
        <end position="457"/>
    </location>
</feature>
<feature type="coiled-coil region" evidence="14">
    <location>
        <begin position="758"/>
        <end position="785"/>
    </location>
</feature>
<evidence type="ECO:0000256" key="12">
    <source>
        <dbReference type="ARBA" id="ARBA00023136"/>
    </source>
</evidence>
<feature type="domain" description="PAC" evidence="18">
    <location>
        <begin position="222"/>
        <end position="274"/>
    </location>
</feature>
<dbReference type="Gene3D" id="3.40.50.2300">
    <property type="match status" value="1"/>
</dbReference>
<evidence type="ECO:0000256" key="3">
    <source>
        <dbReference type="ARBA" id="ARBA00012438"/>
    </source>
</evidence>
<dbReference type="GO" id="GO:0016020">
    <property type="term" value="C:membrane"/>
    <property type="evidence" value="ECO:0007669"/>
    <property type="project" value="UniProtKB-SubCell"/>
</dbReference>
<keyword evidence="11" id="KW-0902">Two-component regulatory system</keyword>
<protein>
    <recommendedName>
        <fullName evidence="3">histidine kinase</fullName>
        <ecNumber evidence="3">2.7.13.3</ecNumber>
    </recommendedName>
</protein>
<feature type="domain" description="PAS" evidence="17">
    <location>
        <begin position="275"/>
        <end position="316"/>
    </location>
</feature>
<keyword evidence="4 13" id="KW-0597">Phosphoprotein</keyword>
<dbReference type="PATRIC" id="fig|879567.3.peg.2088"/>
<dbReference type="FunFam" id="3.30.565.10:FF:000010">
    <property type="entry name" value="Sensor histidine kinase RcsC"/>
    <property type="match status" value="1"/>
</dbReference>
<dbReference type="InterPro" id="IPR003594">
    <property type="entry name" value="HATPase_dom"/>
</dbReference>
<evidence type="ECO:0000256" key="4">
    <source>
        <dbReference type="ARBA" id="ARBA00022553"/>
    </source>
</evidence>
<dbReference type="FunFam" id="1.10.287.130:FF:000004">
    <property type="entry name" value="Ethylene receptor 1"/>
    <property type="match status" value="1"/>
</dbReference>
<gene>
    <name evidence="19" type="ordered locus">BN4_11968</name>
</gene>
<evidence type="ECO:0000256" key="5">
    <source>
        <dbReference type="ARBA" id="ARBA00022679"/>
    </source>
</evidence>
<feature type="domain" description="Histidine kinase" evidence="15">
    <location>
        <begin position="792"/>
        <end position="1015"/>
    </location>
</feature>
<dbReference type="PRINTS" id="PR00344">
    <property type="entry name" value="BCTRLSENSOR"/>
</dbReference>
<feature type="domain" description="PAC" evidence="18">
    <location>
        <begin position="95"/>
        <end position="147"/>
    </location>
</feature>
<dbReference type="InterPro" id="IPR004358">
    <property type="entry name" value="Sig_transdc_His_kin-like_C"/>
</dbReference>
<dbReference type="SUPFAM" id="SSF47384">
    <property type="entry name" value="Homodimeric domain of signal transducing histidine kinase"/>
    <property type="match status" value="1"/>
</dbReference>
<dbReference type="EC" id="2.7.13.3" evidence="3"/>
<dbReference type="EMBL" id="FO203427">
    <property type="protein sequence ID" value="CCH49203.1"/>
    <property type="molecule type" value="Genomic_DNA"/>
</dbReference>
<dbReference type="RefSeq" id="WP_015415247.1">
    <property type="nucleotide sequence ID" value="NC_020409.1"/>
</dbReference>
<keyword evidence="7" id="KW-0547">Nucleotide-binding</keyword>
<comment type="catalytic activity">
    <reaction evidence="1">
        <text>ATP + protein L-histidine = ADP + protein N-phospho-L-histidine.</text>
        <dbReference type="EC" id="2.7.13.3"/>
    </reaction>
</comment>
<evidence type="ECO:0000256" key="14">
    <source>
        <dbReference type="SAM" id="Coils"/>
    </source>
</evidence>
<reference evidence="19 20" key="1">
    <citation type="journal article" date="2013" name="PLoS ONE">
        <title>The first genomic and proteomic characterization of a deep-sea sulfate reducer: insights into the piezophilic lifestyle of Desulfovibrio piezophilus.</title>
        <authorList>
            <person name="Pradel N."/>
            <person name="Ji B."/>
            <person name="Gimenez G."/>
            <person name="Talla E."/>
            <person name="Lenoble P."/>
            <person name="Garel M."/>
            <person name="Tamburini C."/>
            <person name="Fourquet P."/>
            <person name="Lebrun R."/>
            <person name="Bertin P."/>
            <person name="Denis Y."/>
            <person name="Pophillat M."/>
            <person name="Barbe V."/>
            <person name="Ollivier B."/>
            <person name="Dolla A."/>
        </authorList>
    </citation>
    <scope>NUCLEOTIDE SEQUENCE [LARGE SCALE GENOMIC DNA]</scope>
    <source>
        <strain evidence="20">DSM 10523 / SB164P1</strain>
    </source>
</reference>
<dbReference type="Pfam" id="PF02518">
    <property type="entry name" value="HATPase_c"/>
    <property type="match status" value="1"/>
</dbReference>
<dbReference type="OrthoDB" id="9797097at2"/>
<dbReference type="PANTHER" id="PTHR45339">
    <property type="entry name" value="HYBRID SIGNAL TRANSDUCTION HISTIDINE KINASE J"/>
    <property type="match status" value="1"/>
</dbReference>
<dbReference type="SMART" id="SM00086">
    <property type="entry name" value="PAC"/>
    <property type="match status" value="5"/>
</dbReference>
<dbReference type="PANTHER" id="PTHR45339:SF1">
    <property type="entry name" value="HYBRID SIGNAL TRANSDUCTION HISTIDINE KINASE J"/>
    <property type="match status" value="1"/>
</dbReference>
<evidence type="ECO:0000256" key="10">
    <source>
        <dbReference type="ARBA" id="ARBA00022989"/>
    </source>
</evidence>
<evidence type="ECO:0000259" key="16">
    <source>
        <dbReference type="PROSITE" id="PS50110"/>
    </source>
</evidence>
<dbReference type="CDD" id="cd00130">
    <property type="entry name" value="PAS"/>
    <property type="match status" value="5"/>
</dbReference>
<dbReference type="Pfam" id="PF00512">
    <property type="entry name" value="HisKA"/>
    <property type="match status" value="1"/>
</dbReference>
<sequence>MKEESKGKSTSLELEYLRETAQDEQALKLFDVAPLPYQSLDEKGNIIHINRAWMNLLGYEYDDVIGTNFEDYLSPVSIPLFKERFCAFLQRGEAHSVEYSMVRSDGITRQVQVIGRVSTHADGSFKQTHCILHDISDKRRAEEELAASEHQFRSLFESSIDGIICSDENGAIINVNPAICGMLGRNGHDLVGKSVWDITPEEWMAPEKDLLRRQVCMIGFCEEFRKELIHADGHNVPVSIRLWIRRDEFGNNIGNWVLVRDITEQIRTEQILKDSERKYRDIFERSLEGLYQSTPRGKFIDVNPALAKIMGYKSPDQLMNMVKNIAEDLYVNSKERVLLVETLNNDGGITDFEIQIRRKDGRFIWVSVTARTVYGSDGTPVMYEGSMIDITERKMTEEALKLTQFSVDHAPISIYWVNEQGQFVYINNMGCQALGYTREELSTMTVADINPTMHPEDWSERWKTRGSQKINRFESVHERKDGSTFPVGLTTYSLTYGSEEFLFSYADDLSERHKGEKELRRSRNLLNEVQRISRTGGWDVNLKTGKIFWTEGQLHLHGIQTGEPPDSMMKYLDEFIHPEDKAAARAVWRSIIKNRIPAEMECRIIRTDGTEATMVSVGVPVVNEKGELERIYGSSRDVTNERLAARELEESHQRLLTILDGIEADIYVSDINSDEILFLNAHMRNNFGDPGEKTRCHDMFRDEKDHCRFCPKGDLLDSHGNPMKTQVTERYSAFKDRWYLNHDRAIEWLEGRMVHMHMAADITELKNMERELKLAMAETKEASNAKNEFLANMSHEIRTPLNGLLGMLQILQLTKLKGEQQDYLNTALDSGRNLLQVLNDILDLTKIESGKLDFEEYDMELGEVLNSVVQVFRHMAEQRGVSMTWEIDETLQRHFSADKGRLRQILFNLVGNAVKFTESGSVTVKAYPLSTVFDDGRTQLYFSVADTGIGIPDDKIDQIFDPFTQVDGSFSRKYQGTGLGLGIVHRLVTLMGGSIAVSSQLGKGTTIIFTIMVGSQQLPHHSQPPLTEIESRPLSILLAEDEHVNRLVAKRLLSKLGHTVTTVENGEDAIALLGERSFDLLLSDIQMPGMDGMETTRIIRNKLKLDIPVIALTAHAMKGDRGRFIKAGMDGYIAKPFELTELKEELVRVMNLRHTEKH</sequence>
<dbReference type="PROSITE" id="PS50113">
    <property type="entry name" value="PAC"/>
    <property type="match status" value="4"/>
</dbReference>
<dbReference type="InterPro" id="IPR035965">
    <property type="entry name" value="PAS-like_dom_sf"/>
</dbReference>
<keyword evidence="5" id="KW-0808">Transferase</keyword>
<evidence type="ECO:0000256" key="7">
    <source>
        <dbReference type="ARBA" id="ARBA00022741"/>
    </source>
</evidence>
<keyword evidence="12" id="KW-0472">Membrane</keyword>
<feature type="modified residue" description="4-aspartylphosphate" evidence="13">
    <location>
        <position position="1084"/>
    </location>
</feature>
<dbReference type="InterPro" id="IPR000700">
    <property type="entry name" value="PAS-assoc_C"/>
</dbReference>
<evidence type="ECO:0000256" key="13">
    <source>
        <dbReference type="PROSITE-ProRule" id="PRU00169"/>
    </source>
</evidence>
<feature type="domain" description="Response regulatory" evidence="16">
    <location>
        <begin position="1035"/>
        <end position="1150"/>
    </location>
</feature>
<feature type="domain" description="PAC" evidence="18">
    <location>
        <begin position="350"/>
        <end position="402"/>
    </location>
</feature>
<proteinExistence type="predicted"/>
<evidence type="ECO:0000259" key="15">
    <source>
        <dbReference type="PROSITE" id="PS50109"/>
    </source>
</evidence>
<dbReference type="BioCyc" id="DPIE1322246:BN4_RS17195-MONOMER"/>
<dbReference type="eggNOG" id="COG5002">
    <property type="taxonomic scope" value="Bacteria"/>
</dbReference>
<dbReference type="PROSITE" id="PS50110">
    <property type="entry name" value="RESPONSE_REGULATORY"/>
    <property type="match status" value="1"/>
</dbReference>
<evidence type="ECO:0000259" key="17">
    <source>
        <dbReference type="PROSITE" id="PS50112"/>
    </source>
</evidence>
<dbReference type="SMART" id="SM00091">
    <property type="entry name" value="PAS"/>
    <property type="match status" value="4"/>
</dbReference>
<dbReference type="InterPro" id="IPR000014">
    <property type="entry name" value="PAS"/>
</dbReference>
<dbReference type="eggNOG" id="COG0642">
    <property type="taxonomic scope" value="Bacteria"/>
</dbReference>
<dbReference type="InterPro" id="IPR001789">
    <property type="entry name" value="Sig_transdc_resp-reg_receiver"/>
</dbReference>
<dbReference type="AlphaFoldDB" id="M1WWL5"/>
<evidence type="ECO:0000313" key="19">
    <source>
        <dbReference type="EMBL" id="CCH49203.1"/>
    </source>
</evidence>
<dbReference type="Gene3D" id="3.30.565.10">
    <property type="entry name" value="Histidine kinase-like ATPase, C-terminal domain"/>
    <property type="match status" value="1"/>
</dbReference>
<dbReference type="InterPro" id="IPR036097">
    <property type="entry name" value="HisK_dim/P_sf"/>
</dbReference>
<feature type="domain" description="PAS" evidence="17">
    <location>
        <begin position="148"/>
        <end position="202"/>
    </location>
</feature>
<evidence type="ECO:0000259" key="18">
    <source>
        <dbReference type="PROSITE" id="PS50113"/>
    </source>
</evidence>
<dbReference type="NCBIfam" id="TIGR00229">
    <property type="entry name" value="sensory_box"/>
    <property type="match status" value="4"/>
</dbReference>
<evidence type="ECO:0000256" key="1">
    <source>
        <dbReference type="ARBA" id="ARBA00000085"/>
    </source>
</evidence>
<dbReference type="SUPFAM" id="SSF52172">
    <property type="entry name" value="CheY-like"/>
    <property type="match status" value="1"/>
</dbReference>
<dbReference type="CDD" id="cd00082">
    <property type="entry name" value="HisKA"/>
    <property type="match status" value="1"/>
</dbReference>
<dbReference type="HOGENOM" id="CLU_000445_114_44_7"/>
<dbReference type="CDD" id="cd17546">
    <property type="entry name" value="REC_hyHK_CKI1_RcsC-like"/>
    <property type="match status" value="1"/>
</dbReference>
<keyword evidence="10" id="KW-1133">Transmembrane helix</keyword>
<dbReference type="InterPro" id="IPR001610">
    <property type="entry name" value="PAC"/>
</dbReference>
<dbReference type="Proteomes" id="UP000011724">
    <property type="component" value="Chromosome"/>
</dbReference>
<evidence type="ECO:0000256" key="9">
    <source>
        <dbReference type="ARBA" id="ARBA00022840"/>
    </source>
</evidence>